<feature type="region of interest" description="Disordered" evidence="1">
    <location>
        <begin position="1"/>
        <end position="24"/>
    </location>
</feature>
<accession>A0A975RRH0</accession>
<dbReference type="EMBL" id="CP076135">
    <property type="protein sequence ID" value="QWG17550.1"/>
    <property type="molecule type" value="Genomic_DNA"/>
</dbReference>
<protein>
    <submittedName>
        <fullName evidence="2">Uncharacterized protein</fullName>
    </submittedName>
</protein>
<dbReference type="KEGG" id="bsei:KMZ68_21695"/>
<name>A0A975RRH0_9BRAD</name>
<feature type="compositionally biased region" description="Basic and acidic residues" evidence="1">
    <location>
        <begin position="1"/>
        <end position="12"/>
    </location>
</feature>
<sequence length="87" mass="9645">MTRFPDIDRDVSDPGSDARAGENASQGIISNYTPWLHELFPICPRLMVRNFLPIDHSAIPSTMESTMRFRPDTGGEEWSSISTGSAC</sequence>
<evidence type="ECO:0000313" key="2">
    <source>
        <dbReference type="EMBL" id="QWG17550.1"/>
    </source>
</evidence>
<dbReference type="RefSeq" id="WP_215613196.1">
    <property type="nucleotide sequence ID" value="NZ_CP076135.1"/>
</dbReference>
<proteinExistence type="predicted"/>
<evidence type="ECO:0000313" key="3">
    <source>
        <dbReference type="Proteomes" id="UP000680805"/>
    </source>
</evidence>
<reference evidence="2" key="1">
    <citation type="submission" date="2021-06" db="EMBL/GenBank/DDBJ databases">
        <title>Bradyrhizobium sp. S2-11-2 Genome sequencing.</title>
        <authorList>
            <person name="Jin L."/>
        </authorList>
    </citation>
    <scope>NUCLEOTIDE SEQUENCE</scope>
    <source>
        <strain evidence="2">S2-11-2</strain>
    </source>
</reference>
<dbReference type="AlphaFoldDB" id="A0A975RRH0"/>
<dbReference type="Proteomes" id="UP000680805">
    <property type="component" value="Chromosome"/>
</dbReference>
<evidence type="ECO:0000256" key="1">
    <source>
        <dbReference type="SAM" id="MobiDB-lite"/>
    </source>
</evidence>
<organism evidence="2 3">
    <name type="scientific">Bradyrhizobium sediminis</name>
    <dbReference type="NCBI Taxonomy" id="2840469"/>
    <lineage>
        <taxon>Bacteria</taxon>
        <taxon>Pseudomonadati</taxon>
        <taxon>Pseudomonadota</taxon>
        <taxon>Alphaproteobacteria</taxon>
        <taxon>Hyphomicrobiales</taxon>
        <taxon>Nitrobacteraceae</taxon>
        <taxon>Bradyrhizobium</taxon>
    </lineage>
</organism>
<feature type="region of interest" description="Disordered" evidence="1">
    <location>
        <begin position="65"/>
        <end position="87"/>
    </location>
</feature>
<gene>
    <name evidence="2" type="ORF">KMZ68_21695</name>
</gene>